<organism evidence="10 11">
    <name type="scientific">Potamilus streckersoni</name>
    <dbReference type="NCBI Taxonomy" id="2493646"/>
    <lineage>
        <taxon>Eukaryota</taxon>
        <taxon>Metazoa</taxon>
        <taxon>Spiralia</taxon>
        <taxon>Lophotrochozoa</taxon>
        <taxon>Mollusca</taxon>
        <taxon>Bivalvia</taxon>
        <taxon>Autobranchia</taxon>
        <taxon>Heteroconchia</taxon>
        <taxon>Palaeoheterodonta</taxon>
        <taxon>Unionida</taxon>
        <taxon>Unionoidea</taxon>
        <taxon>Unionidae</taxon>
        <taxon>Ambleminae</taxon>
        <taxon>Lampsilini</taxon>
        <taxon>Potamilus</taxon>
    </lineage>
</organism>
<gene>
    <name evidence="10" type="ORF">CHS0354_004223</name>
</gene>
<feature type="binding site" evidence="8">
    <location>
        <position position="138"/>
    </location>
    <ligand>
        <name>(6S)-NADPHX</name>
        <dbReference type="ChEBI" id="CHEBI:64076"/>
    </ligand>
</feature>
<dbReference type="Gene3D" id="3.40.1190.20">
    <property type="match status" value="1"/>
</dbReference>
<dbReference type="InterPro" id="IPR029056">
    <property type="entry name" value="Ribokinase-like"/>
</dbReference>
<dbReference type="HAMAP" id="MF_01965">
    <property type="entry name" value="NADHX_dehydratase"/>
    <property type="match status" value="1"/>
</dbReference>
<comment type="similarity">
    <text evidence="8">Belongs to the NnrD/CARKD family.</text>
</comment>
<keyword evidence="2 8" id="KW-0547">Nucleotide-binding</keyword>
<name>A0AAE0RRL0_9BIVA</name>
<comment type="cofactor">
    <cofactor evidence="8">
        <name>Mg(2+)</name>
        <dbReference type="ChEBI" id="CHEBI:18420"/>
    </cofactor>
</comment>
<evidence type="ECO:0000256" key="1">
    <source>
        <dbReference type="ARBA" id="ARBA00022553"/>
    </source>
</evidence>
<keyword evidence="3 8" id="KW-0067">ATP-binding</keyword>
<dbReference type="InterPro" id="IPR000631">
    <property type="entry name" value="CARKD"/>
</dbReference>
<dbReference type="FunFam" id="3.40.1190.20:FF:000023">
    <property type="entry name" value="ATP-dependent (S)-NAD(P)H-hydrate dehydratase"/>
    <property type="match status" value="1"/>
</dbReference>
<reference evidence="10" key="2">
    <citation type="journal article" date="2021" name="Genome Biol. Evol.">
        <title>Developing a high-quality reference genome for a parasitic bivalve with doubly uniparental inheritance (Bivalvia: Unionida).</title>
        <authorList>
            <person name="Smith C.H."/>
        </authorList>
    </citation>
    <scope>NUCLEOTIDE SEQUENCE</scope>
    <source>
        <strain evidence="10">CHS0354</strain>
        <tissue evidence="10">Mantle</tissue>
    </source>
</reference>
<dbReference type="PANTHER" id="PTHR12592:SF0">
    <property type="entry name" value="ATP-DEPENDENT (S)-NAD(P)H-HYDRATE DEHYDRATASE"/>
    <property type="match status" value="1"/>
</dbReference>
<keyword evidence="5 8" id="KW-0520">NAD</keyword>
<dbReference type="GO" id="GO:0005524">
    <property type="term" value="F:ATP binding"/>
    <property type="evidence" value="ECO:0007669"/>
    <property type="project" value="UniProtKB-KW"/>
</dbReference>
<comment type="catalytic activity">
    <reaction evidence="7 8">
        <text>(6S)-NADPHX + ATP = ADP + phosphate + NADPH + H(+)</text>
        <dbReference type="Rhea" id="RHEA:32231"/>
        <dbReference type="ChEBI" id="CHEBI:15378"/>
        <dbReference type="ChEBI" id="CHEBI:30616"/>
        <dbReference type="ChEBI" id="CHEBI:43474"/>
        <dbReference type="ChEBI" id="CHEBI:57783"/>
        <dbReference type="ChEBI" id="CHEBI:64076"/>
        <dbReference type="ChEBI" id="CHEBI:456216"/>
        <dbReference type="EC" id="4.2.1.93"/>
    </reaction>
</comment>
<dbReference type="EC" id="4.2.1.93" evidence="8"/>
<feature type="binding site" evidence="8">
    <location>
        <begin position="231"/>
        <end position="235"/>
    </location>
    <ligand>
        <name>ATP</name>
        <dbReference type="ChEBI" id="CHEBI:30616"/>
    </ligand>
</feature>
<reference evidence="10" key="1">
    <citation type="journal article" date="2021" name="Genome Biol. Evol.">
        <title>A High-Quality Reference Genome for a Parasitic Bivalve with Doubly Uniparental Inheritance (Bivalvia: Unionida).</title>
        <authorList>
            <person name="Smith C.H."/>
        </authorList>
    </citation>
    <scope>NUCLEOTIDE SEQUENCE</scope>
    <source>
        <strain evidence="10">CHS0354</strain>
    </source>
</reference>
<keyword evidence="6 8" id="KW-0456">Lyase</keyword>
<protein>
    <recommendedName>
        <fullName evidence="8">ATP-dependent (S)-NAD(P)H-hydrate dehydratase</fullName>
        <ecNumber evidence="8">4.2.1.93</ecNumber>
    </recommendedName>
    <alternativeName>
        <fullName evidence="8">ATP-dependent NAD(P)HX dehydratase</fullName>
    </alternativeName>
</protein>
<dbReference type="InterPro" id="IPR017953">
    <property type="entry name" value="Carbohydrate_kinase_pred_CS"/>
</dbReference>
<feature type="binding site" evidence="8">
    <location>
        <begin position="250"/>
        <end position="259"/>
    </location>
    <ligand>
        <name>ATP</name>
        <dbReference type="ChEBI" id="CHEBI:30616"/>
    </ligand>
</feature>
<dbReference type="SUPFAM" id="SSF53613">
    <property type="entry name" value="Ribokinase-like"/>
    <property type="match status" value="1"/>
</dbReference>
<reference evidence="10" key="3">
    <citation type="submission" date="2023-05" db="EMBL/GenBank/DDBJ databases">
        <authorList>
            <person name="Smith C.H."/>
        </authorList>
    </citation>
    <scope>NUCLEOTIDE SEQUENCE</scope>
    <source>
        <strain evidence="10">CHS0354</strain>
        <tissue evidence="10">Mantle</tissue>
    </source>
</reference>
<feature type="binding site" evidence="8">
    <location>
        <begin position="191"/>
        <end position="197"/>
    </location>
    <ligand>
        <name>(6S)-NADPHX</name>
        <dbReference type="ChEBI" id="CHEBI:64076"/>
    </ligand>
</feature>
<feature type="binding site" evidence="8">
    <location>
        <position position="260"/>
    </location>
    <ligand>
        <name>(6S)-NADPHX</name>
        <dbReference type="ChEBI" id="CHEBI:64076"/>
    </ligand>
</feature>
<evidence type="ECO:0000256" key="8">
    <source>
        <dbReference type="HAMAP-Rule" id="MF_03157"/>
    </source>
</evidence>
<evidence type="ECO:0000256" key="2">
    <source>
        <dbReference type="ARBA" id="ARBA00022741"/>
    </source>
</evidence>
<proteinExistence type="inferred from homology"/>
<dbReference type="PROSITE" id="PS01049">
    <property type="entry name" value="YJEF_C_1"/>
    <property type="match status" value="1"/>
</dbReference>
<keyword evidence="4" id="KW-0521">NADP</keyword>
<evidence type="ECO:0000256" key="6">
    <source>
        <dbReference type="ARBA" id="ARBA00023239"/>
    </source>
</evidence>
<dbReference type="Proteomes" id="UP001195483">
    <property type="component" value="Unassembled WGS sequence"/>
</dbReference>
<sequence length="531" mass="57961">MFTVANVIAFLVGRRRLVPSGHLGSSRFVQTTLINSGLVEMVKSIIPPLTYTSHKGDAGRIGVIGGSQDYTGAPYFAAISSLKLGADLSHVFCAKDAASVIKSYSPELIVHPVLDHPDAGSEVDEWLPRLHAIVLGPGLGRNDKIISNAKVIIDKIKKLGIPIVIDADGLYLVTEYPEIIKDYTKAILTPNVVEFSRLYQKMLGRKPSEDEPVNNVKRLSQQLGYVTIVQKGENDIISNGTQVLVCCGEGSPRRCGGQGDLLSGAMGTFIYWAHMAVEKKTYNQSFEIYGPTVCAAYAACLLTRECNRRAFHKHQRSTTTSDMANSHDLGSSVKFIHAWLGTSVSVLENWQQEISFDNMSDIHPTEDGRTGCSLANEAKSHDLGSSVKFIHAWLGTSMSMSLKIGNKRFHLITCLTYTQLKMEDLGVLLQMSSGLDLLAHIVTSELAHIVTSELAHIVTSELSHIVTSELSHIVTSELAHIVTSELSHIVTSELSHIVTSELSHFLTSELSHIVTSELSHIVTSELSHIVT</sequence>
<dbReference type="AlphaFoldDB" id="A0AAE0RRL0"/>
<accession>A0AAE0RRL0</accession>
<dbReference type="EMBL" id="JAEAOA010000318">
    <property type="protein sequence ID" value="KAK3578314.1"/>
    <property type="molecule type" value="Genomic_DNA"/>
</dbReference>
<evidence type="ECO:0000256" key="5">
    <source>
        <dbReference type="ARBA" id="ARBA00023027"/>
    </source>
</evidence>
<keyword evidence="1 8" id="KW-0597">Phosphoprotein</keyword>
<evidence type="ECO:0000256" key="3">
    <source>
        <dbReference type="ARBA" id="ARBA00022840"/>
    </source>
</evidence>
<dbReference type="GO" id="GO:0046496">
    <property type="term" value="P:nicotinamide nucleotide metabolic process"/>
    <property type="evidence" value="ECO:0007669"/>
    <property type="project" value="UniProtKB-UniRule"/>
</dbReference>
<dbReference type="CDD" id="cd01171">
    <property type="entry name" value="YXKO-related"/>
    <property type="match status" value="1"/>
</dbReference>
<evidence type="ECO:0000313" key="10">
    <source>
        <dbReference type="EMBL" id="KAK3578314.1"/>
    </source>
</evidence>
<evidence type="ECO:0000256" key="7">
    <source>
        <dbReference type="ARBA" id="ARBA00047472"/>
    </source>
</evidence>
<dbReference type="Pfam" id="PF01256">
    <property type="entry name" value="Carb_kinase"/>
    <property type="match status" value="1"/>
</dbReference>
<comment type="caution">
    <text evidence="10">The sequence shown here is derived from an EMBL/GenBank/DDBJ whole genome shotgun (WGS) entry which is preliminary data.</text>
</comment>
<dbReference type="GO" id="GO:0047453">
    <property type="term" value="F:ATP-dependent NAD(P)H-hydrate dehydratase activity"/>
    <property type="evidence" value="ECO:0007669"/>
    <property type="project" value="UniProtKB-UniRule"/>
</dbReference>
<dbReference type="PANTHER" id="PTHR12592">
    <property type="entry name" value="ATP-DEPENDENT (S)-NAD(P)H-HYDRATE DEHYDRATASE FAMILY MEMBER"/>
    <property type="match status" value="1"/>
</dbReference>
<dbReference type="NCBIfam" id="TIGR00196">
    <property type="entry name" value="yjeF_cterm"/>
    <property type="match status" value="1"/>
</dbReference>
<dbReference type="GO" id="GO:0110051">
    <property type="term" value="P:metabolite repair"/>
    <property type="evidence" value="ECO:0007669"/>
    <property type="project" value="TreeGrafter"/>
</dbReference>
<evidence type="ECO:0000256" key="4">
    <source>
        <dbReference type="ARBA" id="ARBA00022857"/>
    </source>
</evidence>
<dbReference type="PROSITE" id="PS51383">
    <property type="entry name" value="YJEF_C_3"/>
    <property type="match status" value="1"/>
</dbReference>
<comment type="function">
    <text evidence="8">Catalyzes the dehydration of the S-form of NAD(P)HX at the expense of ATP, which is converted to ADP. Together with NAD(P)HX epimerase, which catalyzes the epimerization of the S- and R-forms, the enzyme allows the repair of both epimers of NAD(P)HX, a damaged form of NAD(P)H that is a result of enzymatic or heat-dependent hydration.</text>
</comment>
<evidence type="ECO:0000313" key="11">
    <source>
        <dbReference type="Proteomes" id="UP001195483"/>
    </source>
</evidence>
<feature type="domain" description="YjeF C-terminal" evidence="9">
    <location>
        <begin position="38"/>
        <end position="336"/>
    </location>
</feature>
<comment type="catalytic activity">
    <reaction evidence="8">
        <text>(6S)-NADHX + ATP = ADP + phosphate + NADH + H(+)</text>
        <dbReference type="Rhea" id="RHEA:19017"/>
        <dbReference type="ChEBI" id="CHEBI:15378"/>
        <dbReference type="ChEBI" id="CHEBI:30616"/>
        <dbReference type="ChEBI" id="CHEBI:43474"/>
        <dbReference type="ChEBI" id="CHEBI:57945"/>
        <dbReference type="ChEBI" id="CHEBI:64074"/>
        <dbReference type="ChEBI" id="CHEBI:456216"/>
        <dbReference type="EC" id="4.2.1.93"/>
    </reaction>
</comment>
<evidence type="ECO:0000259" key="9">
    <source>
        <dbReference type="PROSITE" id="PS51383"/>
    </source>
</evidence>
<keyword evidence="11" id="KW-1185">Reference proteome</keyword>